<feature type="compositionally biased region" description="Low complexity" evidence="1">
    <location>
        <begin position="48"/>
        <end position="61"/>
    </location>
</feature>
<name>A0A0U2T3F5_ACAPC</name>
<feature type="compositionally biased region" description="Polar residues" evidence="1">
    <location>
        <begin position="29"/>
        <end position="38"/>
    </location>
</feature>
<reference evidence="2" key="1">
    <citation type="journal article" date="2015" name="Sci. Rep.">
        <title>Spliced leader RNA trans-splicing discovered in copepods.</title>
        <authorList>
            <person name="Yang F."/>
            <person name="Xu D."/>
            <person name="Zhuang Y."/>
            <person name="Yi X."/>
            <person name="Huang Y."/>
            <person name="Chen H."/>
            <person name="Lin S."/>
            <person name="Campbell D.A."/>
            <person name="Sturm N.R."/>
            <person name="Liu G."/>
            <person name="Zhang H."/>
        </authorList>
    </citation>
    <scope>NUCLEOTIDE SEQUENCE</scope>
</reference>
<evidence type="ECO:0000256" key="1">
    <source>
        <dbReference type="SAM" id="MobiDB-lite"/>
    </source>
</evidence>
<evidence type="ECO:0000313" key="2">
    <source>
        <dbReference type="EMBL" id="ALS04017.1"/>
    </source>
</evidence>
<feature type="non-terminal residue" evidence="2">
    <location>
        <position position="261"/>
    </location>
</feature>
<feature type="compositionally biased region" description="Low complexity" evidence="1">
    <location>
        <begin position="169"/>
        <end position="184"/>
    </location>
</feature>
<organism evidence="2">
    <name type="scientific">Acartia pacifica</name>
    <name type="common">Copepod</name>
    <dbReference type="NCBI Taxonomy" id="335913"/>
    <lineage>
        <taxon>Eukaryota</taxon>
        <taxon>Metazoa</taxon>
        <taxon>Ecdysozoa</taxon>
        <taxon>Arthropoda</taxon>
        <taxon>Crustacea</taxon>
        <taxon>Multicrustacea</taxon>
        <taxon>Hexanauplia</taxon>
        <taxon>Copepoda</taxon>
        <taxon>Calanoida</taxon>
        <taxon>Acartiidae</taxon>
        <taxon>Acartia</taxon>
    </lineage>
</organism>
<feature type="compositionally biased region" description="Polar residues" evidence="1">
    <location>
        <begin position="192"/>
        <end position="203"/>
    </location>
</feature>
<feature type="compositionally biased region" description="Acidic residues" evidence="1">
    <location>
        <begin position="1"/>
        <end position="11"/>
    </location>
</feature>
<proteinExistence type="evidence at transcript level"/>
<feature type="region of interest" description="Disordered" evidence="1">
    <location>
        <begin position="146"/>
        <end position="203"/>
    </location>
</feature>
<feature type="region of interest" description="Disordered" evidence="1">
    <location>
        <begin position="1"/>
        <end position="130"/>
    </location>
</feature>
<dbReference type="AlphaFoldDB" id="A0A0U2T3F5"/>
<accession>A0A0U2T3F5</accession>
<dbReference type="EMBL" id="KT754183">
    <property type="protein sequence ID" value="ALS04017.1"/>
    <property type="molecule type" value="mRNA"/>
</dbReference>
<sequence length="261" mass="28398">MNDDSDLEDFIPDSTPYRIKTQIYPGASQVRSGPSQPISRPLKKQQSKRAALSRPRASPASQNMKNNCSTSHEEQELGLEIENTAPGSPNLKGTKLVKACDGVKKEERLNSSADSTPSKRRNKRKYVVDSKQPLISEIFKKMRLKEQSFSVSEDDIQVIEEARQPDPPLQHQQQQPELDQQQGPSNNPPATTPVSKQSNTNGKQCRTGVTLAVAKSAAVSSPSSLTSLADMSFIASCSGSNKLLAEPMEFSSGLNPVSTST</sequence>
<protein>
    <submittedName>
        <fullName evidence="2">Uncharacterized protein</fullName>
    </submittedName>
</protein>